<keyword evidence="2" id="KW-1185">Reference proteome</keyword>
<name>A0ACB8SB17_9AGAM</name>
<evidence type="ECO:0000313" key="2">
    <source>
        <dbReference type="Proteomes" id="UP000814033"/>
    </source>
</evidence>
<reference evidence="1" key="1">
    <citation type="submission" date="2021-02" db="EMBL/GenBank/DDBJ databases">
        <authorList>
            <consortium name="DOE Joint Genome Institute"/>
            <person name="Ahrendt S."/>
            <person name="Looney B.P."/>
            <person name="Miyauchi S."/>
            <person name="Morin E."/>
            <person name="Drula E."/>
            <person name="Courty P.E."/>
            <person name="Chicoki N."/>
            <person name="Fauchery L."/>
            <person name="Kohler A."/>
            <person name="Kuo A."/>
            <person name="Labutti K."/>
            <person name="Pangilinan J."/>
            <person name="Lipzen A."/>
            <person name="Riley R."/>
            <person name="Andreopoulos W."/>
            <person name="He G."/>
            <person name="Johnson J."/>
            <person name="Barry K.W."/>
            <person name="Grigoriev I.V."/>
            <person name="Nagy L."/>
            <person name="Hibbett D."/>
            <person name="Henrissat B."/>
            <person name="Matheny P.B."/>
            <person name="Labbe J."/>
            <person name="Martin F."/>
        </authorList>
    </citation>
    <scope>NUCLEOTIDE SEQUENCE</scope>
    <source>
        <strain evidence="1">FP105234-sp</strain>
    </source>
</reference>
<proteinExistence type="predicted"/>
<dbReference type="EMBL" id="MU275840">
    <property type="protein sequence ID" value="KAI0053387.1"/>
    <property type="molecule type" value="Genomic_DNA"/>
</dbReference>
<gene>
    <name evidence="1" type="ORF">FA95DRAFT_1552438</name>
</gene>
<comment type="caution">
    <text evidence="1">The sequence shown here is derived from an EMBL/GenBank/DDBJ whole genome shotgun (WGS) entry which is preliminary data.</text>
</comment>
<protein>
    <submittedName>
        <fullName evidence="1">Uncharacterized protein</fullName>
    </submittedName>
</protein>
<accession>A0ACB8SB17</accession>
<sequence>MSLPEASYGTPHMPSPPKPTATRTPSHRNPISLSVPLDFHGLKRALQFASPTRLFVCYPLRLPALAYLFL</sequence>
<reference evidence="1" key="2">
    <citation type="journal article" date="2022" name="New Phytol.">
        <title>Evolutionary transition to the ectomycorrhizal habit in the genomes of a hyperdiverse lineage of mushroom-forming fungi.</title>
        <authorList>
            <person name="Looney B."/>
            <person name="Miyauchi S."/>
            <person name="Morin E."/>
            <person name="Drula E."/>
            <person name="Courty P.E."/>
            <person name="Kohler A."/>
            <person name="Kuo A."/>
            <person name="LaButti K."/>
            <person name="Pangilinan J."/>
            <person name="Lipzen A."/>
            <person name="Riley R."/>
            <person name="Andreopoulos W."/>
            <person name="He G."/>
            <person name="Johnson J."/>
            <person name="Nolan M."/>
            <person name="Tritt A."/>
            <person name="Barry K.W."/>
            <person name="Grigoriev I.V."/>
            <person name="Nagy L.G."/>
            <person name="Hibbett D."/>
            <person name="Henrissat B."/>
            <person name="Matheny P.B."/>
            <person name="Labbe J."/>
            <person name="Martin F.M."/>
        </authorList>
    </citation>
    <scope>NUCLEOTIDE SEQUENCE</scope>
    <source>
        <strain evidence="1">FP105234-sp</strain>
    </source>
</reference>
<evidence type="ECO:0000313" key="1">
    <source>
        <dbReference type="EMBL" id="KAI0053387.1"/>
    </source>
</evidence>
<dbReference type="Proteomes" id="UP000814033">
    <property type="component" value="Unassembled WGS sequence"/>
</dbReference>
<organism evidence="1 2">
    <name type="scientific">Auriscalpium vulgare</name>
    <dbReference type="NCBI Taxonomy" id="40419"/>
    <lineage>
        <taxon>Eukaryota</taxon>
        <taxon>Fungi</taxon>
        <taxon>Dikarya</taxon>
        <taxon>Basidiomycota</taxon>
        <taxon>Agaricomycotina</taxon>
        <taxon>Agaricomycetes</taxon>
        <taxon>Russulales</taxon>
        <taxon>Auriscalpiaceae</taxon>
        <taxon>Auriscalpium</taxon>
    </lineage>
</organism>